<reference evidence="2 3" key="1">
    <citation type="submission" date="2018-06" db="EMBL/GenBank/DDBJ databases">
        <authorList>
            <consortium name="Pathogen Informatics"/>
            <person name="Doyle S."/>
        </authorList>
    </citation>
    <scope>NUCLEOTIDE SEQUENCE [LARGE SCALE GENOMIC DNA]</scope>
    <source>
        <strain evidence="2 3">NCTC10660</strain>
    </source>
</reference>
<proteinExistence type="predicted"/>
<dbReference type="GeneID" id="93351938"/>
<dbReference type="AlphaFoldDB" id="A0A378TWV1"/>
<feature type="signal peptide" evidence="1">
    <location>
        <begin position="1"/>
        <end position="22"/>
    </location>
</feature>
<organism evidence="2 3">
    <name type="scientific">Neisseria elongata</name>
    <dbReference type="NCBI Taxonomy" id="495"/>
    <lineage>
        <taxon>Bacteria</taxon>
        <taxon>Pseudomonadati</taxon>
        <taxon>Pseudomonadota</taxon>
        <taxon>Betaproteobacteria</taxon>
        <taxon>Neisseriales</taxon>
        <taxon>Neisseriaceae</taxon>
        <taxon>Neisseria</taxon>
    </lineage>
</organism>
<protein>
    <recommendedName>
        <fullName evidence="4">Lipoprotein</fullName>
    </recommendedName>
</protein>
<evidence type="ECO:0008006" key="4">
    <source>
        <dbReference type="Google" id="ProtNLM"/>
    </source>
</evidence>
<accession>A0A378TWV1</accession>
<sequence>MKKTVLLGAAAFVLAACGSSNEASESHFKKVIEESGNNRNVCLPLMLDIETPNGIPAQNVMLGEPVLLISDHSADGKRINQIAEKQLEVLEKEGLYRKLKTDTQPLSEERSIKTATYELTDKGVELVRGTQRGPLFCVGKQKIGKINWFTTPTPDNGLTVSEVSYQVELKPEKWADKLIKASEGKWKRLKEPYNENTTLVQTNKGWRDIREMNR</sequence>
<gene>
    <name evidence="2" type="ORF">NCTC10660_00941</name>
</gene>
<dbReference type="PROSITE" id="PS51257">
    <property type="entry name" value="PROKAR_LIPOPROTEIN"/>
    <property type="match status" value="1"/>
</dbReference>
<evidence type="ECO:0000313" key="2">
    <source>
        <dbReference type="EMBL" id="STZ67458.1"/>
    </source>
</evidence>
<evidence type="ECO:0000256" key="1">
    <source>
        <dbReference type="SAM" id="SignalP"/>
    </source>
</evidence>
<keyword evidence="1" id="KW-0732">Signal</keyword>
<dbReference type="Proteomes" id="UP000254927">
    <property type="component" value="Unassembled WGS sequence"/>
</dbReference>
<feature type="chain" id="PRO_5016756204" description="Lipoprotein" evidence="1">
    <location>
        <begin position="23"/>
        <end position="214"/>
    </location>
</feature>
<dbReference type="RefSeq" id="WP_049248729.1">
    <property type="nucleotide sequence ID" value="NZ_BTPO01000021.1"/>
</dbReference>
<name>A0A378TWV1_NEIEL</name>
<dbReference type="EMBL" id="UGQW01000002">
    <property type="protein sequence ID" value="STZ67458.1"/>
    <property type="molecule type" value="Genomic_DNA"/>
</dbReference>
<evidence type="ECO:0000313" key="3">
    <source>
        <dbReference type="Proteomes" id="UP000254927"/>
    </source>
</evidence>